<proteinExistence type="predicted"/>
<organism evidence="1">
    <name type="scientific">termite gut metagenome</name>
    <dbReference type="NCBI Taxonomy" id="433724"/>
    <lineage>
        <taxon>unclassified sequences</taxon>
        <taxon>metagenomes</taxon>
        <taxon>organismal metagenomes</taxon>
    </lineage>
</organism>
<dbReference type="PROSITE" id="PS51257">
    <property type="entry name" value="PROKAR_LIPOPROTEIN"/>
    <property type="match status" value="1"/>
</dbReference>
<name>A0A5J4SEI0_9ZZZZ</name>
<comment type="caution">
    <text evidence="1">The sequence shown here is derived from an EMBL/GenBank/DDBJ whole genome shotgun (WGS) entry which is preliminary data.</text>
</comment>
<gene>
    <name evidence="1" type="ORF">EZS27_008500</name>
</gene>
<evidence type="ECO:0008006" key="2">
    <source>
        <dbReference type="Google" id="ProtNLM"/>
    </source>
</evidence>
<accession>A0A5J4SEI0</accession>
<reference evidence="1" key="1">
    <citation type="submission" date="2019-03" db="EMBL/GenBank/DDBJ databases">
        <title>Single cell metagenomics reveals metabolic interactions within the superorganism composed of flagellate Streblomastix strix and complex community of Bacteroidetes bacteria on its surface.</title>
        <authorList>
            <person name="Treitli S.C."/>
            <person name="Kolisko M."/>
            <person name="Husnik F."/>
            <person name="Keeling P."/>
            <person name="Hampl V."/>
        </authorList>
    </citation>
    <scope>NUCLEOTIDE SEQUENCE</scope>
    <source>
        <strain evidence="1">STM</strain>
    </source>
</reference>
<evidence type="ECO:0000313" key="1">
    <source>
        <dbReference type="EMBL" id="KAA6343835.1"/>
    </source>
</evidence>
<protein>
    <recommendedName>
        <fullName evidence="2">Lipocalin-like domain-containing protein</fullName>
    </recommendedName>
</protein>
<dbReference type="EMBL" id="SNRY01000249">
    <property type="protein sequence ID" value="KAA6343835.1"/>
    <property type="molecule type" value="Genomic_DNA"/>
</dbReference>
<dbReference type="AlphaFoldDB" id="A0A5J4SEI0"/>
<sequence>MKQVKILWIAAIAVFITACSNDKSEEVIIVDDGAYTGTLVVDQKDGTSYTQEEVSVVVSIDADHAEILMKQVSFSERMPVKLDMTIPDISITTISHGLLLNGNHIIPWAMKGEFPQYTITDLTGEVTTQSISFEMMCGEFPLRFSGVINESD</sequence>